<evidence type="ECO:0000313" key="2">
    <source>
        <dbReference type="EMBL" id="MFD2912761.1"/>
    </source>
</evidence>
<proteinExistence type="predicted"/>
<dbReference type="Pfam" id="PF22612">
    <property type="entry name" value="GH113"/>
    <property type="match status" value="1"/>
</dbReference>
<dbReference type="EMBL" id="JBHUPG010000023">
    <property type="protein sequence ID" value="MFD2912761.1"/>
    <property type="molecule type" value="Genomic_DNA"/>
</dbReference>
<accession>A0ABW5ZJQ1</accession>
<organism evidence="2 3">
    <name type="scientific">Jeotgalibacillus terrae</name>
    <dbReference type="NCBI Taxonomy" id="587735"/>
    <lineage>
        <taxon>Bacteria</taxon>
        <taxon>Bacillati</taxon>
        <taxon>Bacillota</taxon>
        <taxon>Bacilli</taxon>
        <taxon>Bacillales</taxon>
        <taxon>Caryophanaceae</taxon>
        <taxon>Jeotgalibacillus</taxon>
    </lineage>
</organism>
<dbReference type="Proteomes" id="UP001597561">
    <property type="component" value="Unassembled WGS sequence"/>
</dbReference>
<dbReference type="RefSeq" id="WP_380269656.1">
    <property type="nucleotide sequence ID" value="NZ_JBHUPG010000023.1"/>
</dbReference>
<evidence type="ECO:0000313" key="3">
    <source>
        <dbReference type="Proteomes" id="UP001597561"/>
    </source>
</evidence>
<protein>
    <recommendedName>
        <fullName evidence="4">GH26 domain-containing protein</fullName>
    </recommendedName>
</protein>
<dbReference type="Gene3D" id="3.20.20.80">
    <property type="entry name" value="Glycosidases"/>
    <property type="match status" value="1"/>
</dbReference>
<comment type="caution">
    <text evidence="2">The sequence shown here is derived from an EMBL/GenBank/DDBJ whole genome shotgun (WGS) entry which is preliminary data.</text>
</comment>
<name>A0ABW5ZJQ1_9BACL</name>
<evidence type="ECO:0000256" key="1">
    <source>
        <dbReference type="SAM" id="Phobius"/>
    </source>
</evidence>
<keyword evidence="1" id="KW-0812">Transmembrane</keyword>
<dbReference type="InterPro" id="IPR017853">
    <property type="entry name" value="GH"/>
</dbReference>
<keyword evidence="1" id="KW-0472">Membrane</keyword>
<keyword evidence="1" id="KW-1133">Transmembrane helix</keyword>
<dbReference type="SUPFAM" id="SSF51445">
    <property type="entry name" value="(Trans)glycosidases"/>
    <property type="match status" value="1"/>
</dbReference>
<feature type="transmembrane region" description="Helical" evidence="1">
    <location>
        <begin position="23"/>
        <end position="41"/>
    </location>
</feature>
<dbReference type="InterPro" id="IPR055151">
    <property type="entry name" value="GH113"/>
</dbReference>
<keyword evidence="3" id="KW-1185">Reference proteome</keyword>
<gene>
    <name evidence="2" type="ORF">ACFS5P_12810</name>
</gene>
<evidence type="ECO:0008006" key="4">
    <source>
        <dbReference type="Google" id="ProtNLM"/>
    </source>
</evidence>
<dbReference type="CDD" id="cd19608">
    <property type="entry name" value="GH113_mannanase-like"/>
    <property type="match status" value="1"/>
</dbReference>
<sequence length="413" mass="46407">MISYSLHCLDIFDKGIEWVMNKMRISVVVCAVLALILFVQFELDDPRIRHHISGQPAEGQTVTIIQSSEDEYINRSGARQFTPEPKPPDRKYEVGEFQAGMNLLVYGQPDLERAGIYFKQFREIGMNSVTITFPFYQSGWQASEVSADAVMTPSLSSLDSLIKAAQREELSVMLRPTMDEQSLIATGHWRGQIQPGDPAAWFDSYQSLLLEYAELAEANEVSYFNIGTELNSMESYSDKWIELINAIRGRYSGDLIYSFNWDTVESVSSLNFVQHLDHVGIDAYFPLDAPDSADVEELSAAWEQWTVDLSKQLDHPSVIITEAGMIPVAGAHRTPYAWSMPDGVVDRQAQANYYSATFSALKPLSKGIYWWGVALDQEVDVETVDYSPLHGPAEDVIRKLLLKGEPTGWIVVP</sequence>
<reference evidence="3" key="1">
    <citation type="journal article" date="2019" name="Int. J. Syst. Evol. Microbiol.">
        <title>The Global Catalogue of Microorganisms (GCM) 10K type strain sequencing project: providing services to taxonomists for standard genome sequencing and annotation.</title>
        <authorList>
            <consortium name="The Broad Institute Genomics Platform"/>
            <consortium name="The Broad Institute Genome Sequencing Center for Infectious Disease"/>
            <person name="Wu L."/>
            <person name="Ma J."/>
        </authorList>
    </citation>
    <scope>NUCLEOTIDE SEQUENCE [LARGE SCALE GENOMIC DNA]</scope>
    <source>
        <strain evidence="3">KCTC 13528</strain>
    </source>
</reference>